<evidence type="ECO:0000313" key="4">
    <source>
        <dbReference type="Proteomes" id="UP001215280"/>
    </source>
</evidence>
<keyword evidence="2" id="KW-0472">Membrane</keyword>
<comment type="caution">
    <text evidence="3">The sequence shown here is derived from an EMBL/GenBank/DDBJ whole genome shotgun (WGS) entry which is preliminary data.</text>
</comment>
<organism evidence="3 4">
    <name type="scientific">Mycena maculata</name>
    <dbReference type="NCBI Taxonomy" id="230809"/>
    <lineage>
        <taxon>Eukaryota</taxon>
        <taxon>Fungi</taxon>
        <taxon>Dikarya</taxon>
        <taxon>Basidiomycota</taxon>
        <taxon>Agaricomycotina</taxon>
        <taxon>Agaricomycetes</taxon>
        <taxon>Agaricomycetidae</taxon>
        <taxon>Agaricales</taxon>
        <taxon>Marasmiineae</taxon>
        <taxon>Mycenaceae</taxon>
        <taxon>Mycena</taxon>
    </lineage>
</organism>
<keyword evidence="2" id="KW-1133">Transmembrane helix</keyword>
<evidence type="ECO:0000256" key="1">
    <source>
        <dbReference type="SAM" id="MobiDB-lite"/>
    </source>
</evidence>
<dbReference type="AlphaFoldDB" id="A0AAD7MW14"/>
<accession>A0AAD7MW14</accession>
<name>A0AAD7MW14_9AGAR</name>
<feature type="region of interest" description="Disordered" evidence="1">
    <location>
        <begin position="245"/>
        <end position="266"/>
    </location>
</feature>
<reference evidence="3" key="1">
    <citation type="submission" date="2023-03" db="EMBL/GenBank/DDBJ databases">
        <title>Massive genome expansion in bonnet fungi (Mycena s.s.) driven by repeated elements and novel gene families across ecological guilds.</title>
        <authorList>
            <consortium name="Lawrence Berkeley National Laboratory"/>
            <person name="Harder C.B."/>
            <person name="Miyauchi S."/>
            <person name="Viragh M."/>
            <person name="Kuo A."/>
            <person name="Thoen E."/>
            <person name="Andreopoulos B."/>
            <person name="Lu D."/>
            <person name="Skrede I."/>
            <person name="Drula E."/>
            <person name="Henrissat B."/>
            <person name="Morin E."/>
            <person name="Kohler A."/>
            <person name="Barry K."/>
            <person name="LaButti K."/>
            <person name="Morin E."/>
            <person name="Salamov A."/>
            <person name="Lipzen A."/>
            <person name="Mereny Z."/>
            <person name="Hegedus B."/>
            <person name="Baldrian P."/>
            <person name="Stursova M."/>
            <person name="Weitz H."/>
            <person name="Taylor A."/>
            <person name="Grigoriev I.V."/>
            <person name="Nagy L.G."/>
            <person name="Martin F."/>
            <person name="Kauserud H."/>
        </authorList>
    </citation>
    <scope>NUCLEOTIDE SEQUENCE</scope>
    <source>
        <strain evidence="3">CBHHK188m</strain>
    </source>
</reference>
<gene>
    <name evidence="3" type="ORF">DFH07DRAFT_780716</name>
</gene>
<evidence type="ECO:0000313" key="3">
    <source>
        <dbReference type="EMBL" id="KAJ7733057.1"/>
    </source>
</evidence>
<dbReference type="Proteomes" id="UP001215280">
    <property type="component" value="Unassembled WGS sequence"/>
</dbReference>
<feature type="region of interest" description="Disordered" evidence="1">
    <location>
        <begin position="33"/>
        <end position="60"/>
    </location>
</feature>
<dbReference type="EMBL" id="JARJLG010000170">
    <property type="protein sequence ID" value="KAJ7733057.1"/>
    <property type="molecule type" value="Genomic_DNA"/>
</dbReference>
<proteinExistence type="predicted"/>
<sequence>MAGTGKPKRTATTTHKAKKAAAIALLEAQEEEAMAPVKRRGCPPGKKVVVQPAANPAEEEDELEVEITTLVDTPVDADDTEIEYKTLLRAIEGEQEIQDGLFPGVGAIKLSSGKPKTHHYYNLAIKLFAKHPLYQEAFAINPEHPLAQQTKQRKLWTEKIKNKVGRLVKKARENITEMGQTGAGIWSEDEILPGTDFANKWDAIKADSPWVFNLRSLIGACPNLQPVGLGNNDTGYDLSVLLRTHNGDDTSSAPDDTQDLPDQLSESAPVTNAVDLTSDSDEELLIALTLSESKRKRADDPKPTPSDVKPPAKKTKLQPPTSVPVVAPPPIKKPITSKDRFAATIAAEEETAQQLLIVRKEKNEGKKEVQLAKIRMEGEVRVARAEARRQERAAKMDLLRLKMEHEHQLRMAQPLPIIHRVMPTFFGFLWFCGSIGYLRWISFDRSSFAFNASRNLLALLSRPCMGPPASAISSESLSESEDKPSVMNGSGSSSESASPPRSTSSQFIAKEWMPTHAETHRKMLSMFLKCPRVLEGQRIIRKIDNLLT</sequence>
<feature type="compositionally biased region" description="Low complexity" evidence="1">
    <location>
        <begin position="485"/>
        <end position="504"/>
    </location>
</feature>
<keyword evidence="4" id="KW-1185">Reference proteome</keyword>
<protein>
    <submittedName>
        <fullName evidence="3">Uncharacterized protein</fullName>
    </submittedName>
</protein>
<feature type="region of interest" description="Disordered" evidence="1">
    <location>
        <begin position="289"/>
        <end position="334"/>
    </location>
</feature>
<feature type="transmembrane region" description="Helical" evidence="2">
    <location>
        <begin position="417"/>
        <end position="438"/>
    </location>
</feature>
<feature type="region of interest" description="Disordered" evidence="1">
    <location>
        <begin position="471"/>
        <end position="504"/>
    </location>
</feature>
<evidence type="ECO:0000256" key="2">
    <source>
        <dbReference type="SAM" id="Phobius"/>
    </source>
</evidence>
<keyword evidence="2" id="KW-0812">Transmembrane</keyword>